<accession>A0A839FPU2</accession>
<keyword evidence="2" id="KW-1133">Transmembrane helix</keyword>
<dbReference type="Proteomes" id="UP000546252">
    <property type="component" value="Unassembled WGS sequence"/>
</dbReference>
<feature type="transmembrane region" description="Helical" evidence="2">
    <location>
        <begin position="31"/>
        <end position="49"/>
    </location>
</feature>
<evidence type="ECO:0000256" key="2">
    <source>
        <dbReference type="SAM" id="Phobius"/>
    </source>
</evidence>
<evidence type="ECO:0000313" key="3">
    <source>
        <dbReference type="EMBL" id="MBA8920382.1"/>
    </source>
</evidence>
<keyword evidence="2" id="KW-0812">Transmembrane</keyword>
<evidence type="ECO:0000313" key="4">
    <source>
        <dbReference type="Proteomes" id="UP000546252"/>
    </source>
</evidence>
<dbReference type="EMBL" id="JACJIH010000001">
    <property type="protein sequence ID" value="MBA8920382.1"/>
    <property type="molecule type" value="Genomic_DNA"/>
</dbReference>
<proteinExistence type="predicted"/>
<evidence type="ECO:0000256" key="1">
    <source>
        <dbReference type="SAM" id="MobiDB-lite"/>
    </source>
</evidence>
<comment type="caution">
    <text evidence="3">The sequence shown here is derived from an EMBL/GenBank/DDBJ whole genome shotgun (WGS) entry which is preliminary data.</text>
</comment>
<dbReference type="RefSeq" id="WP_182494802.1">
    <property type="nucleotide sequence ID" value="NZ_BAAAKT010000002.1"/>
</dbReference>
<gene>
    <name evidence="3" type="ORF">HNR24_000315</name>
</gene>
<sequence length="71" mass="7640">MEERTPKKPVYVMVQGMPIGTFIGRVSFDNLALRIGVGMALGVAFTAMFDPTGKAKGQADPDPDDTDHTNN</sequence>
<dbReference type="AlphaFoldDB" id="A0A839FPU2"/>
<protein>
    <submittedName>
        <fullName evidence="3">Uncharacterized protein</fullName>
    </submittedName>
</protein>
<organism evidence="3 4">
    <name type="scientific">Nesterenkonia jeotgali</name>
    <dbReference type="NCBI Taxonomy" id="317018"/>
    <lineage>
        <taxon>Bacteria</taxon>
        <taxon>Bacillati</taxon>
        <taxon>Actinomycetota</taxon>
        <taxon>Actinomycetes</taxon>
        <taxon>Micrococcales</taxon>
        <taxon>Micrococcaceae</taxon>
        <taxon>Nesterenkonia</taxon>
    </lineage>
</organism>
<feature type="region of interest" description="Disordered" evidence="1">
    <location>
        <begin position="52"/>
        <end position="71"/>
    </location>
</feature>
<name>A0A839FPU2_9MICC</name>
<keyword evidence="2" id="KW-0472">Membrane</keyword>
<reference evidence="3 4" key="1">
    <citation type="submission" date="2020-08" db="EMBL/GenBank/DDBJ databases">
        <title>Sequencing the genomes of 1000 actinobacteria strains.</title>
        <authorList>
            <person name="Klenk H.-P."/>
        </authorList>
    </citation>
    <scope>NUCLEOTIDE SEQUENCE [LARGE SCALE GENOMIC DNA]</scope>
    <source>
        <strain evidence="3 4">DSM 19081</strain>
    </source>
</reference>